<keyword evidence="1" id="KW-1133">Transmembrane helix</keyword>
<evidence type="ECO:0000256" key="1">
    <source>
        <dbReference type="SAM" id="Phobius"/>
    </source>
</evidence>
<feature type="domain" description="TPM" evidence="2">
    <location>
        <begin position="21"/>
        <end position="142"/>
    </location>
</feature>
<dbReference type="KEGG" id="cph:Cpha266_2021"/>
<keyword evidence="1" id="KW-0812">Transmembrane</keyword>
<feature type="transmembrane region" description="Helical" evidence="1">
    <location>
        <begin position="161"/>
        <end position="178"/>
    </location>
</feature>
<dbReference type="RefSeq" id="WP_011745837.1">
    <property type="nucleotide sequence ID" value="NC_008639.1"/>
</dbReference>
<keyword evidence="4" id="KW-1185">Reference proteome</keyword>
<dbReference type="STRING" id="290317.Cpha266_2021"/>
<sequence>MQFLPLYTLFALDVPVLKGRINDYAGMISGTAKAQLETRLAELEKTESTQVVILTVPSLDGEIPEEFSMKVVEKWKIGQKGYDNGVLFLVSRDDRKVRIEVGYGLEGRLTDLLAGRIVDNDVVPAFKAGQYDIGFVRGVESILLAVRGEYKAKQKAKTGDVPVGTLVFLIILFFYFFSQISRGAGGGPMIYGGGGGGFSGGGSFGGGGSGGGFGGGGGGFGGGGASGDW</sequence>
<accession>A1BI06</accession>
<proteinExistence type="predicted"/>
<keyword evidence="1" id="KW-0472">Membrane</keyword>
<dbReference type="PANTHER" id="PTHR30373:SF2">
    <property type="entry name" value="UPF0603 PROTEIN YGCG"/>
    <property type="match status" value="1"/>
</dbReference>
<dbReference type="OrthoDB" id="9810918at2"/>
<dbReference type="HOGENOM" id="CLU_035211_2_3_10"/>
<dbReference type="Pfam" id="PF04536">
    <property type="entry name" value="TPM_phosphatase"/>
    <property type="match status" value="1"/>
</dbReference>
<name>A1BI06_CHLPD</name>
<protein>
    <recommendedName>
        <fullName evidence="2">TPM domain-containing protein</fullName>
    </recommendedName>
</protein>
<dbReference type="EMBL" id="CP000492">
    <property type="protein sequence ID" value="ABL66033.1"/>
    <property type="molecule type" value="Genomic_DNA"/>
</dbReference>
<dbReference type="AlphaFoldDB" id="A1BI06"/>
<evidence type="ECO:0000313" key="4">
    <source>
        <dbReference type="Proteomes" id="UP000008701"/>
    </source>
</evidence>
<gene>
    <name evidence="3" type="ordered locus">Cpha266_2021</name>
</gene>
<dbReference type="eggNOG" id="COG1512">
    <property type="taxonomic scope" value="Bacteria"/>
</dbReference>
<dbReference type="Proteomes" id="UP000008701">
    <property type="component" value="Chromosome"/>
</dbReference>
<reference evidence="3 4" key="1">
    <citation type="submission" date="2006-12" db="EMBL/GenBank/DDBJ databases">
        <title>Complete sequence of Chlorobium phaeobacteroides DSM 266.</title>
        <authorList>
            <consortium name="US DOE Joint Genome Institute"/>
            <person name="Copeland A."/>
            <person name="Lucas S."/>
            <person name="Lapidus A."/>
            <person name="Barry K."/>
            <person name="Detter J.C."/>
            <person name="Glavina del Rio T."/>
            <person name="Hammon N."/>
            <person name="Israni S."/>
            <person name="Pitluck S."/>
            <person name="Goltsman E."/>
            <person name="Schmutz J."/>
            <person name="Larimer F."/>
            <person name="Land M."/>
            <person name="Hauser L."/>
            <person name="Mikhailova N."/>
            <person name="Li T."/>
            <person name="Overmann J."/>
            <person name="Bryant D.A."/>
            <person name="Richardson P."/>
        </authorList>
    </citation>
    <scope>NUCLEOTIDE SEQUENCE [LARGE SCALE GENOMIC DNA]</scope>
    <source>
        <strain evidence="3 4">DSM 266</strain>
    </source>
</reference>
<dbReference type="InterPro" id="IPR007621">
    <property type="entry name" value="TPM_dom"/>
</dbReference>
<organism evidence="3 4">
    <name type="scientific">Chlorobium phaeobacteroides (strain DSM 266 / SMG 266 / 2430)</name>
    <dbReference type="NCBI Taxonomy" id="290317"/>
    <lineage>
        <taxon>Bacteria</taxon>
        <taxon>Pseudomonadati</taxon>
        <taxon>Chlorobiota</taxon>
        <taxon>Chlorobiia</taxon>
        <taxon>Chlorobiales</taxon>
        <taxon>Chlorobiaceae</taxon>
        <taxon>Chlorobium/Pelodictyon group</taxon>
        <taxon>Chlorobium</taxon>
    </lineage>
</organism>
<dbReference type="PANTHER" id="PTHR30373">
    <property type="entry name" value="UPF0603 PROTEIN YGCG"/>
    <property type="match status" value="1"/>
</dbReference>
<dbReference type="Gene3D" id="3.10.310.50">
    <property type="match status" value="1"/>
</dbReference>
<evidence type="ECO:0000313" key="3">
    <source>
        <dbReference type="EMBL" id="ABL66033.1"/>
    </source>
</evidence>
<evidence type="ECO:0000259" key="2">
    <source>
        <dbReference type="Pfam" id="PF04536"/>
    </source>
</evidence>